<dbReference type="Proteomes" id="UP000318833">
    <property type="component" value="Unassembled WGS sequence"/>
</dbReference>
<dbReference type="AlphaFoldDB" id="A0A554VBG0"/>
<sequence>MSNKNKAIEQVILNFEAKKTSSDQAINAIFQITKNKTTAYDLENYWRSFSLEEFVKLLATEAILDWEEINDDRAILLITEILENIGDDSILEKNTTALEKKYSKPKGTVTDWIFQDDINNPKELLQLLKKDNTILL</sequence>
<evidence type="ECO:0000313" key="2">
    <source>
        <dbReference type="Proteomes" id="UP000318833"/>
    </source>
</evidence>
<gene>
    <name evidence="1" type="ORF">FOF46_28390</name>
</gene>
<organism evidence="1 2">
    <name type="scientific">Aquimarina algiphila</name>
    <dbReference type="NCBI Taxonomy" id="2047982"/>
    <lineage>
        <taxon>Bacteria</taxon>
        <taxon>Pseudomonadati</taxon>
        <taxon>Bacteroidota</taxon>
        <taxon>Flavobacteriia</taxon>
        <taxon>Flavobacteriales</taxon>
        <taxon>Flavobacteriaceae</taxon>
        <taxon>Aquimarina</taxon>
    </lineage>
</organism>
<evidence type="ECO:0000313" key="1">
    <source>
        <dbReference type="EMBL" id="TSE03826.1"/>
    </source>
</evidence>
<keyword evidence="2" id="KW-1185">Reference proteome</keyword>
<dbReference type="RefSeq" id="WP_143918841.1">
    <property type="nucleotide sequence ID" value="NZ_CANMIK010000093.1"/>
</dbReference>
<name>A0A554VBG0_9FLAO</name>
<proteinExistence type="predicted"/>
<dbReference type="EMBL" id="VLNR01000097">
    <property type="protein sequence ID" value="TSE03826.1"/>
    <property type="molecule type" value="Genomic_DNA"/>
</dbReference>
<dbReference type="OrthoDB" id="1449602at2"/>
<protein>
    <submittedName>
        <fullName evidence="1">Uncharacterized protein</fullName>
    </submittedName>
</protein>
<reference evidence="1 2" key="1">
    <citation type="submission" date="2019-07" db="EMBL/GenBank/DDBJ databases">
        <title>The draft genome sequence of Aquimarina algiphila M91.</title>
        <authorList>
            <person name="Meng X."/>
        </authorList>
    </citation>
    <scope>NUCLEOTIDE SEQUENCE [LARGE SCALE GENOMIC DNA]</scope>
    <source>
        <strain evidence="1 2">M91</strain>
    </source>
</reference>
<comment type="caution">
    <text evidence="1">The sequence shown here is derived from an EMBL/GenBank/DDBJ whole genome shotgun (WGS) entry which is preliminary data.</text>
</comment>
<accession>A0A554VBG0</accession>